<proteinExistence type="predicted"/>
<evidence type="ECO:0000259" key="1">
    <source>
        <dbReference type="PROSITE" id="PS50965"/>
    </source>
</evidence>
<dbReference type="PROSITE" id="PS50965">
    <property type="entry name" value="NERD"/>
    <property type="match status" value="1"/>
</dbReference>
<dbReference type="Proteomes" id="UP000051886">
    <property type="component" value="Unassembled WGS sequence"/>
</dbReference>
<evidence type="ECO:0000313" key="2">
    <source>
        <dbReference type="EMBL" id="KRN95573.1"/>
    </source>
</evidence>
<dbReference type="Pfam" id="PF08378">
    <property type="entry name" value="NERD"/>
    <property type="match status" value="1"/>
</dbReference>
<dbReference type="InterPro" id="IPR011528">
    <property type="entry name" value="NERD"/>
</dbReference>
<dbReference type="EMBL" id="JQCN01000070">
    <property type="protein sequence ID" value="KRN95573.1"/>
    <property type="molecule type" value="Genomic_DNA"/>
</dbReference>
<organism evidence="2 3">
    <name type="scientific">Ligilactobacillus pobuzihii</name>
    <dbReference type="NCBI Taxonomy" id="449659"/>
    <lineage>
        <taxon>Bacteria</taxon>
        <taxon>Bacillati</taxon>
        <taxon>Bacillota</taxon>
        <taxon>Bacilli</taxon>
        <taxon>Lactobacillales</taxon>
        <taxon>Lactobacillaceae</taxon>
        <taxon>Ligilactobacillus</taxon>
    </lineage>
</organism>
<dbReference type="AlphaFoldDB" id="A0A0R2L6N9"/>
<dbReference type="RefSeq" id="WP_017868458.1">
    <property type="nucleotide sequence ID" value="NZ_BJYB01000008.1"/>
</dbReference>
<reference evidence="2 3" key="1">
    <citation type="journal article" date="2015" name="Genome Announc.">
        <title>Expanding the biotechnology potential of lactobacilli through comparative genomics of 213 strains and associated genera.</title>
        <authorList>
            <person name="Sun Z."/>
            <person name="Harris H.M."/>
            <person name="McCann A."/>
            <person name="Guo C."/>
            <person name="Argimon S."/>
            <person name="Zhang W."/>
            <person name="Yang X."/>
            <person name="Jeffery I.B."/>
            <person name="Cooney J.C."/>
            <person name="Kagawa T.F."/>
            <person name="Liu W."/>
            <person name="Song Y."/>
            <person name="Salvetti E."/>
            <person name="Wrobel A."/>
            <person name="Rasinkangas P."/>
            <person name="Parkhill J."/>
            <person name="Rea M.C."/>
            <person name="O'Sullivan O."/>
            <person name="Ritari J."/>
            <person name="Douillard F.P."/>
            <person name="Paul Ross R."/>
            <person name="Yang R."/>
            <person name="Briner A.E."/>
            <person name="Felis G.E."/>
            <person name="de Vos W.M."/>
            <person name="Barrangou R."/>
            <person name="Klaenhammer T.R."/>
            <person name="Caufield P.W."/>
            <person name="Cui Y."/>
            <person name="Zhang H."/>
            <person name="O'Toole P.W."/>
        </authorList>
    </citation>
    <scope>NUCLEOTIDE SEQUENCE [LARGE SCALE GENOMIC DNA]</scope>
    <source>
        <strain evidence="2 3">NBRC 103219</strain>
    </source>
</reference>
<evidence type="ECO:0000313" key="3">
    <source>
        <dbReference type="Proteomes" id="UP000051886"/>
    </source>
</evidence>
<sequence length="131" mass="15729">MREKCFEYQYLQTLNERTDLLPAEKLQLQRLIRGYSGESNLDKLAQNYFRRSGLVMDDLNLAYQNERIQVDKIIVVGNIVYLIDVKNYQGSYTYQNNSWYCGNKLLTNNIFRQIDRAHDVLMQIFLQMRFR</sequence>
<feature type="domain" description="NERD" evidence="1">
    <location>
        <begin position="33"/>
        <end position="131"/>
    </location>
</feature>
<protein>
    <recommendedName>
        <fullName evidence="1">NERD domain-containing protein</fullName>
    </recommendedName>
</protein>
<gene>
    <name evidence="2" type="ORF">IV66_GL001016</name>
</gene>
<name>A0A0R2L6N9_9LACO</name>
<comment type="caution">
    <text evidence="2">The sequence shown here is derived from an EMBL/GenBank/DDBJ whole genome shotgun (WGS) entry which is preliminary data.</text>
</comment>
<accession>A0A0R2L6N9</accession>
<dbReference type="STRING" id="449659.IV66_GL001016"/>
<keyword evidence="3" id="KW-1185">Reference proteome</keyword>
<dbReference type="PATRIC" id="fig|449659.4.peg.1023"/>